<gene>
    <name evidence="1" type="ORF">S01H4_51438</name>
</gene>
<proteinExistence type="predicted"/>
<organism evidence="1">
    <name type="scientific">marine sediment metagenome</name>
    <dbReference type="NCBI Taxonomy" id="412755"/>
    <lineage>
        <taxon>unclassified sequences</taxon>
        <taxon>metagenomes</taxon>
        <taxon>ecological metagenomes</taxon>
    </lineage>
</organism>
<dbReference type="AlphaFoldDB" id="X1CTM3"/>
<evidence type="ECO:0000313" key="1">
    <source>
        <dbReference type="EMBL" id="GAG99443.1"/>
    </source>
</evidence>
<accession>X1CTM3</accession>
<name>X1CTM3_9ZZZZ</name>
<reference evidence="1" key="1">
    <citation type="journal article" date="2014" name="Front. Microbiol.">
        <title>High frequency of phylogenetically diverse reductive dehalogenase-homologous genes in deep subseafloor sedimentary metagenomes.</title>
        <authorList>
            <person name="Kawai M."/>
            <person name="Futagami T."/>
            <person name="Toyoda A."/>
            <person name="Takaki Y."/>
            <person name="Nishi S."/>
            <person name="Hori S."/>
            <person name="Arai W."/>
            <person name="Tsubouchi T."/>
            <person name="Morono Y."/>
            <person name="Uchiyama I."/>
            <person name="Ito T."/>
            <person name="Fujiyama A."/>
            <person name="Inagaki F."/>
            <person name="Takami H."/>
        </authorList>
    </citation>
    <scope>NUCLEOTIDE SEQUENCE</scope>
    <source>
        <strain evidence="1">Expedition CK06-06</strain>
    </source>
</reference>
<dbReference type="EMBL" id="BART01029288">
    <property type="protein sequence ID" value="GAG99443.1"/>
    <property type="molecule type" value="Genomic_DNA"/>
</dbReference>
<sequence>KGFTLQARALNIKERLKSDKPIQHYFPTYEDLEALALKFQELGNFPLIYKNKASRDFLFAINWDENKNPVITNP</sequence>
<protein>
    <submittedName>
        <fullName evidence="1">Uncharacterized protein</fullName>
    </submittedName>
</protein>
<comment type="caution">
    <text evidence="1">The sequence shown here is derived from an EMBL/GenBank/DDBJ whole genome shotgun (WGS) entry which is preliminary data.</text>
</comment>
<feature type="non-terminal residue" evidence="1">
    <location>
        <position position="1"/>
    </location>
</feature>